<reference evidence="8" key="1">
    <citation type="journal article" date="2019" name="Nat. Commun.">
        <title>Expansion of phycobilisome linker gene families in mesophilic red algae.</title>
        <authorList>
            <person name="Lee J."/>
            <person name="Kim D."/>
            <person name="Bhattacharya D."/>
            <person name="Yoon H.S."/>
        </authorList>
    </citation>
    <scope>NUCLEOTIDE SEQUENCE [LARGE SCALE GENOMIC DNA]</scope>
    <source>
        <strain evidence="8">CCMP 1328</strain>
    </source>
</reference>
<dbReference type="OMA" id="MWRVAEP"/>
<dbReference type="InterPro" id="IPR001107">
    <property type="entry name" value="Band_7"/>
</dbReference>
<dbReference type="GO" id="GO:0005886">
    <property type="term" value="C:plasma membrane"/>
    <property type="evidence" value="ECO:0007669"/>
    <property type="project" value="TreeGrafter"/>
</dbReference>
<evidence type="ECO:0000256" key="4">
    <source>
        <dbReference type="RuleBase" id="RU366054"/>
    </source>
</evidence>
<dbReference type="AlphaFoldDB" id="A0A5J4Z421"/>
<evidence type="ECO:0000313" key="7">
    <source>
        <dbReference type="EMBL" id="KAA8497387.1"/>
    </source>
</evidence>
<keyword evidence="5" id="KW-0175">Coiled coil</keyword>
<evidence type="ECO:0000259" key="6">
    <source>
        <dbReference type="Pfam" id="PF01145"/>
    </source>
</evidence>
<feature type="coiled-coil region" evidence="5">
    <location>
        <begin position="235"/>
        <end position="286"/>
    </location>
</feature>
<gene>
    <name evidence="7" type="ORF">FVE85_1116</name>
</gene>
<dbReference type="CDD" id="cd03399">
    <property type="entry name" value="SPFH_flotillin"/>
    <property type="match status" value="1"/>
</dbReference>
<dbReference type="OrthoDB" id="6080404at2759"/>
<keyword evidence="3" id="KW-0472">Membrane</keyword>
<dbReference type="InterPro" id="IPR036013">
    <property type="entry name" value="Band_7/SPFH_dom_sf"/>
</dbReference>
<evidence type="ECO:0000256" key="1">
    <source>
        <dbReference type="ARBA" id="ARBA00004370"/>
    </source>
</evidence>
<dbReference type="PANTHER" id="PTHR13806:SF46">
    <property type="entry name" value="FLOTILLIN-1-RELATED"/>
    <property type="match status" value="1"/>
</dbReference>
<comment type="similarity">
    <text evidence="2 4">Belongs to the band 7/mec-2 family. Flotillin subfamily.</text>
</comment>
<dbReference type="SUPFAM" id="SSF117892">
    <property type="entry name" value="Band 7/SPFH domain"/>
    <property type="match status" value="1"/>
</dbReference>
<comment type="subcellular location">
    <subcellularLocation>
        <location evidence="1">Membrane</location>
    </subcellularLocation>
</comment>
<proteinExistence type="inferred from homology"/>
<dbReference type="GO" id="GO:0072659">
    <property type="term" value="P:protein localization to plasma membrane"/>
    <property type="evidence" value="ECO:0007669"/>
    <property type="project" value="TreeGrafter"/>
</dbReference>
<accession>A0A5J4Z421</accession>
<dbReference type="Gene3D" id="3.30.479.30">
    <property type="entry name" value="Band 7 domain"/>
    <property type="match status" value="1"/>
</dbReference>
<dbReference type="GO" id="GO:0002020">
    <property type="term" value="F:protease binding"/>
    <property type="evidence" value="ECO:0007669"/>
    <property type="project" value="TreeGrafter"/>
</dbReference>
<dbReference type="InterPro" id="IPR027705">
    <property type="entry name" value="Flotillin_fam"/>
</dbReference>
<evidence type="ECO:0000313" key="8">
    <source>
        <dbReference type="Proteomes" id="UP000324585"/>
    </source>
</evidence>
<name>A0A5J4Z421_PORPP</name>
<evidence type="ECO:0000256" key="3">
    <source>
        <dbReference type="ARBA" id="ARBA00023136"/>
    </source>
</evidence>
<feature type="domain" description="Band 7" evidence="6">
    <location>
        <begin position="28"/>
        <end position="192"/>
    </location>
</feature>
<sequence length="473" mass="50996">MGNIVLRAPDTALIISGGGPSAKRESRIQIGGRVFVPWIFSRFDELSLELRTIKVDSRNASTVNGVIVTVQGVCQVKISGYVENEHGQLMQDANSIRLAAQHFIGASDADIEYAVGSTLEGHQRAILGNLSVEEIYRDRQAFAEQVRKQAQPDFRNMGLDLVSYTLASISDEEHYIQSLGVTQTELVKRRATEGKALHESEALSRAEDERLKAKLQVNIAHTQAAESDAGLFMTRNKLNEEVKRGEARVRLAEKTEEARQRQQVIIAEAEQRRLDAEAQVNVEQLKAMAFRQKMEIEAKAEADKITTIGEAEAQALRAKMLVDMERLVKEAEVYSMYGDAAMRIKQIEVMPLVAEKLAEPLNNTGKIVFMASGGGGSGGSTNGGPSMFMQEMASSMSVLNETCDSFAGIEVGDLLKRASDDPRNAVALAALANSLSAMSAARRAGSSDGAAPSADLASALVLANTSNAAPAAG</sequence>
<evidence type="ECO:0000256" key="2">
    <source>
        <dbReference type="ARBA" id="ARBA00007161"/>
    </source>
</evidence>
<evidence type="ECO:0000256" key="5">
    <source>
        <dbReference type="SAM" id="Coils"/>
    </source>
</evidence>
<organism evidence="7 8">
    <name type="scientific">Porphyridium purpureum</name>
    <name type="common">Red alga</name>
    <name type="synonym">Porphyridium cruentum</name>
    <dbReference type="NCBI Taxonomy" id="35688"/>
    <lineage>
        <taxon>Eukaryota</taxon>
        <taxon>Rhodophyta</taxon>
        <taxon>Bangiophyceae</taxon>
        <taxon>Porphyridiales</taxon>
        <taxon>Porphyridiaceae</taxon>
        <taxon>Porphyridium</taxon>
    </lineage>
</organism>
<dbReference type="Proteomes" id="UP000324585">
    <property type="component" value="Unassembled WGS sequence"/>
</dbReference>
<keyword evidence="8" id="KW-1185">Reference proteome</keyword>
<protein>
    <submittedName>
        <fullName evidence="7">Flotillin-2a</fullName>
    </submittedName>
</protein>
<dbReference type="Pfam" id="PF01145">
    <property type="entry name" value="Band_7"/>
    <property type="match status" value="1"/>
</dbReference>
<dbReference type="EMBL" id="VRMN01000002">
    <property type="protein sequence ID" value="KAA8497387.1"/>
    <property type="molecule type" value="Genomic_DNA"/>
</dbReference>
<comment type="caution">
    <text evidence="7">The sequence shown here is derived from an EMBL/GenBank/DDBJ whole genome shotgun (WGS) entry which is preliminary data.</text>
</comment>
<dbReference type="PANTHER" id="PTHR13806">
    <property type="entry name" value="FLOTILLIN-RELATED"/>
    <property type="match status" value="1"/>
</dbReference>